<keyword evidence="3 5" id="KW-0732">Signal</keyword>
<feature type="domain" description="Ionotropic glutamate receptor C-terminal" evidence="7">
    <location>
        <begin position="43"/>
        <end position="264"/>
    </location>
</feature>
<sequence length="271" mass="29443">MKKKSMMTLLIVALLSLAMLSGCSSSGGNDNQAAGNSANDDKTFVVGLDDSFPPMGFRDDQNNIVGFDVDLATEAAKRMGMEPKMQVVNWDTKELELDSGNIDAIWNGLSVTPERQEAMLMTKPYLKNDQVIVVKKDSGIAKKADLEGKNVGLQKGSTAYDAFEADDIHTKVAGMNEYPENVSALQDLGIGRIDAVIVDSVVARYYISSENADYVILDESLSPETYAVGVKKGNTELQEKIQKAIDDMVADGTAAEISKKWFGEDIFYTGN</sequence>
<feature type="signal peptide" evidence="5">
    <location>
        <begin position="1"/>
        <end position="27"/>
    </location>
</feature>
<name>A0A4P9CA69_EUBML</name>
<dbReference type="PROSITE" id="PS01039">
    <property type="entry name" value="SBP_BACTERIAL_3"/>
    <property type="match status" value="1"/>
</dbReference>
<keyword evidence="9" id="KW-1185">Reference proteome</keyword>
<dbReference type="SUPFAM" id="SSF53850">
    <property type="entry name" value="Periplasmic binding protein-like II"/>
    <property type="match status" value="1"/>
</dbReference>
<dbReference type="KEGG" id="emt:CPZ25_014565"/>
<accession>A0A4P9CA69</accession>
<dbReference type="EMBL" id="CP029487">
    <property type="protein sequence ID" value="QCT72498.1"/>
    <property type="molecule type" value="Genomic_DNA"/>
</dbReference>
<dbReference type="PANTHER" id="PTHR35936">
    <property type="entry name" value="MEMBRANE-BOUND LYTIC MUREIN TRANSGLYCOSYLASE F"/>
    <property type="match status" value="1"/>
</dbReference>
<reference evidence="8 9" key="1">
    <citation type="submission" date="2018-05" db="EMBL/GenBank/DDBJ databases">
        <title>Genome comparison of Eubacterium sp.</title>
        <authorList>
            <person name="Feng Y."/>
            <person name="Sanchez-Andrea I."/>
            <person name="Stams A.J.M."/>
            <person name="De Vos W.M."/>
        </authorList>
    </citation>
    <scope>NUCLEOTIDE SEQUENCE [LARGE SCALE GENOMIC DNA]</scope>
    <source>
        <strain evidence="8 9">YI</strain>
    </source>
</reference>
<dbReference type="GO" id="GO:0016020">
    <property type="term" value="C:membrane"/>
    <property type="evidence" value="ECO:0007669"/>
    <property type="project" value="InterPro"/>
</dbReference>
<dbReference type="InterPro" id="IPR001320">
    <property type="entry name" value="Iontro_rcpt_C"/>
</dbReference>
<evidence type="ECO:0000256" key="5">
    <source>
        <dbReference type="SAM" id="SignalP"/>
    </source>
</evidence>
<dbReference type="Pfam" id="PF00497">
    <property type="entry name" value="SBP_bac_3"/>
    <property type="match status" value="1"/>
</dbReference>
<evidence type="ECO:0000256" key="4">
    <source>
        <dbReference type="RuleBase" id="RU003744"/>
    </source>
</evidence>
<evidence type="ECO:0000256" key="2">
    <source>
        <dbReference type="ARBA" id="ARBA00010333"/>
    </source>
</evidence>
<comment type="similarity">
    <text evidence="2 4">Belongs to the bacterial solute-binding protein 3 family.</text>
</comment>
<evidence type="ECO:0000313" key="9">
    <source>
        <dbReference type="Proteomes" id="UP000218387"/>
    </source>
</evidence>
<protein>
    <submittedName>
        <fullName evidence="8">Amino acid ABC transporter substrate-binding protein</fullName>
    </submittedName>
</protein>
<dbReference type="SMART" id="SM00062">
    <property type="entry name" value="PBPb"/>
    <property type="match status" value="1"/>
</dbReference>
<dbReference type="GO" id="GO:0015276">
    <property type="term" value="F:ligand-gated monoatomic ion channel activity"/>
    <property type="evidence" value="ECO:0007669"/>
    <property type="project" value="InterPro"/>
</dbReference>
<dbReference type="Gene3D" id="3.40.190.10">
    <property type="entry name" value="Periplasmic binding protein-like II"/>
    <property type="match status" value="2"/>
</dbReference>
<dbReference type="InterPro" id="IPR018313">
    <property type="entry name" value="SBP_3_CS"/>
</dbReference>
<dbReference type="InterPro" id="IPR001638">
    <property type="entry name" value="Solute-binding_3/MltF_N"/>
</dbReference>
<evidence type="ECO:0000259" key="6">
    <source>
        <dbReference type="SMART" id="SM00062"/>
    </source>
</evidence>
<feature type="domain" description="Solute-binding protein family 3/N-terminal" evidence="6">
    <location>
        <begin position="43"/>
        <end position="265"/>
    </location>
</feature>
<dbReference type="GO" id="GO:0030313">
    <property type="term" value="C:cell envelope"/>
    <property type="evidence" value="ECO:0007669"/>
    <property type="project" value="UniProtKB-SubCell"/>
</dbReference>
<proteinExistence type="inferred from homology"/>
<dbReference type="CDD" id="cd00996">
    <property type="entry name" value="PBP2_AatB_like"/>
    <property type="match status" value="1"/>
</dbReference>
<evidence type="ECO:0000259" key="7">
    <source>
        <dbReference type="SMART" id="SM00079"/>
    </source>
</evidence>
<evidence type="ECO:0000256" key="3">
    <source>
        <dbReference type="ARBA" id="ARBA00022729"/>
    </source>
</evidence>
<evidence type="ECO:0000256" key="1">
    <source>
        <dbReference type="ARBA" id="ARBA00004196"/>
    </source>
</evidence>
<gene>
    <name evidence="8" type="ORF">CPZ25_014565</name>
</gene>
<organism evidence="8 9">
    <name type="scientific">Eubacterium maltosivorans</name>
    <dbReference type="NCBI Taxonomy" id="2041044"/>
    <lineage>
        <taxon>Bacteria</taxon>
        <taxon>Bacillati</taxon>
        <taxon>Bacillota</taxon>
        <taxon>Clostridia</taxon>
        <taxon>Eubacteriales</taxon>
        <taxon>Eubacteriaceae</taxon>
        <taxon>Eubacterium</taxon>
    </lineage>
</organism>
<dbReference type="RefSeq" id="WP_058696070.1">
    <property type="nucleotide sequence ID" value="NZ_CABJDW020000011.1"/>
</dbReference>
<feature type="chain" id="PRO_5038926287" evidence="5">
    <location>
        <begin position="28"/>
        <end position="271"/>
    </location>
</feature>
<evidence type="ECO:0000313" key="8">
    <source>
        <dbReference type="EMBL" id="QCT72498.1"/>
    </source>
</evidence>
<dbReference type="SMART" id="SM00079">
    <property type="entry name" value="PBPe"/>
    <property type="match status" value="1"/>
</dbReference>
<dbReference type="PROSITE" id="PS51257">
    <property type="entry name" value="PROKAR_LIPOPROTEIN"/>
    <property type="match status" value="1"/>
</dbReference>
<dbReference type="Proteomes" id="UP000218387">
    <property type="component" value="Chromosome"/>
</dbReference>
<dbReference type="PANTHER" id="PTHR35936:SF34">
    <property type="entry name" value="ABC TRANSPORTER EXTRACELLULAR-BINDING PROTEIN YCKB-RELATED"/>
    <property type="match status" value="1"/>
</dbReference>
<dbReference type="AlphaFoldDB" id="A0A4P9CA69"/>
<comment type="subcellular location">
    <subcellularLocation>
        <location evidence="1">Cell envelope</location>
    </subcellularLocation>
</comment>